<proteinExistence type="predicted"/>
<dbReference type="Gene3D" id="4.10.60.10">
    <property type="entry name" value="Zinc finger, CCHC-type"/>
    <property type="match status" value="1"/>
</dbReference>
<reference evidence="4" key="1">
    <citation type="submission" date="2017-05" db="EMBL/GenBank/DDBJ databases">
        <title>Ty3-Gypsy retrotransposons in the pacific abalone Haliotis discus Hannai; characterization and their use in species identification in the genus Haliotis.</title>
        <authorList>
            <person name="Lee S.-I."/>
            <person name="Gym J.-A."/>
            <person name="Im M.-J."/>
            <person name="Kim H.-S."/>
            <person name="Nam B.-H."/>
            <person name="Kim N.-S."/>
        </authorList>
    </citation>
    <scope>NUCLEOTIDE SEQUENCE</scope>
</reference>
<keyword evidence="1" id="KW-0862">Zinc</keyword>
<sequence length="373" mass="41880">MSQLSSKELDSFLESFKKLGVIPKGKTEDELREWVTGMIAIQGATAGPSASHSTPPTQSLTGSLSVKQPPRVSVFSGDPTAKGETPFDVWLYEVDSLSTDLSFSEEEIKQSLRRALRGDAARIVMRLGHSASVNSILTKLKSVYSSSVTEQGEALMAQFYSARQGDKEDATKWGCRLEDMLDRLVTQGHIQQDRSSSVLCTVFWSGLRQDLKDSSGHKFDTINDFDKLRVAVRRIEYDQEQRKLETQKKSIPAKALTHTEPTSEVSMLIGMVNQLSAKIDNMETKMSQMSSSHSPQLQQNRQVRFTDDSIPKSRNKDFDMTTRRPPQDFELQSGVQCYRCGQYGHISRGCRVRLDHLRRGNLNGRGPMSRGRH</sequence>
<dbReference type="GO" id="GO:0008270">
    <property type="term" value="F:zinc ion binding"/>
    <property type="evidence" value="ECO:0007669"/>
    <property type="project" value="UniProtKB-KW"/>
</dbReference>
<dbReference type="AlphaFoldDB" id="A0A289ZMX2"/>
<dbReference type="EMBL" id="MF155023">
    <property type="protein sequence ID" value="ATA66764.1"/>
    <property type="molecule type" value="Genomic_DNA"/>
</dbReference>
<keyword evidence="1" id="KW-0479">Metal-binding</keyword>
<evidence type="ECO:0000313" key="4">
    <source>
        <dbReference type="EMBL" id="ATA66764.1"/>
    </source>
</evidence>
<dbReference type="InterPro" id="IPR026523">
    <property type="entry name" value="PNMA"/>
</dbReference>
<protein>
    <submittedName>
        <fullName evidence="4">Gag</fullName>
    </submittedName>
</protein>
<dbReference type="InterPro" id="IPR048270">
    <property type="entry name" value="PNMA_C"/>
</dbReference>
<feature type="domain" description="CCHC-type" evidence="3">
    <location>
        <begin position="337"/>
        <end position="351"/>
    </location>
</feature>
<accession>A0A289ZMX2</accession>
<feature type="compositionally biased region" description="Polar residues" evidence="2">
    <location>
        <begin position="290"/>
        <end position="303"/>
    </location>
</feature>
<organism evidence="4">
    <name type="scientific">Haliotis discus hannai</name>
    <name type="common">Japanese abalone</name>
    <dbReference type="NCBI Taxonomy" id="42344"/>
    <lineage>
        <taxon>Eukaryota</taxon>
        <taxon>Metazoa</taxon>
        <taxon>Spiralia</taxon>
        <taxon>Lophotrochozoa</taxon>
        <taxon>Mollusca</taxon>
        <taxon>Gastropoda</taxon>
        <taxon>Vetigastropoda</taxon>
        <taxon>Lepetellida</taxon>
        <taxon>Haliotoidea</taxon>
        <taxon>Haliotidae</taxon>
        <taxon>Haliotis</taxon>
    </lineage>
</organism>
<feature type="compositionally biased region" description="Polar residues" evidence="2">
    <location>
        <begin position="48"/>
        <end position="66"/>
    </location>
</feature>
<dbReference type="GO" id="GO:0003676">
    <property type="term" value="F:nucleic acid binding"/>
    <property type="evidence" value="ECO:0007669"/>
    <property type="project" value="InterPro"/>
</dbReference>
<dbReference type="InterPro" id="IPR001878">
    <property type="entry name" value="Znf_CCHC"/>
</dbReference>
<dbReference type="InterPro" id="IPR036875">
    <property type="entry name" value="Znf_CCHC_sf"/>
</dbReference>
<dbReference type="Pfam" id="PF14893">
    <property type="entry name" value="PNMA"/>
    <property type="match status" value="1"/>
</dbReference>
<evidence type="ECO:0000256" key="2">
    <source>
        <dbReference type="SAM" id="MobiDB-lite"/>
    </source>
</evidence>
<dbReference type="PROSITE" id="PS50158">
    <property type="entry name" value="ZF_CCHC"/>
    <property type="match status" value="1"/>
</dbReference>
<dbReference type="SUPFAM" id="SSF57756">
    <property type="entry name" value="Retrovirus zinc finger-like domains"/>
    <property type="match status" value="1"/>
</dbReference>
<evidence type="ECO:0000259" key="3">
    <source>
        <dbReference type="PROSITE" id="PS50158"/>
    </source>
</evidence>
<dbReference type="Pfam" id="PF00098">
    <property type="entry name" value="zf-CCHC"/>
    <property type="match status" value="1"/>
</dbReference>
<feature type="region of interest" description="Disordered" evidence="2">
    <location>
        <begin position="45"/>
        <end position="66"/>
    </location>
</feature>
<dbReference type="PANTHER" id="PTHR23095">
    <property type="entry name" value="PARANEOPLASTIC ANTIGEN"/>
    <property type="match status" value="1"/>
</dbReference>
<dbReference type="SMART" id="SM00343">
    <property type="entry name" value="ZnF_C2HC"/>
    <property type="match status" value="1"/>
</dbReference>
<evidence type="ECO:0000256" key="1">
    <source>
        <dbReference type="PROSITE-ProRule" id="PRU00047"/>
    </source>
</evidence>
<name>A0A289ZMX2_HALDH</name>
<feature type="compositionally biased region" description="Basic and acidic residues" evidence="2">
    <location>
        <begin position="304"/>
        <end position="326"/>
    </location>
</feature>
<feature type="region of interest" description="Disordered" evidence="2">
    <location>
        <begin position="290"/>
        <end position="326"/>
    </location>
</feature>
<keyword evidence="1" id="KW-0863">Zinc-finger</keyword>
<dbReference type="PANTHER" id="PTHR23095:SF46">
    <property type="entry name" value="GAG PROTEIN"/>
    <property type="match status" value="1"/>
</dbReference>